<keyword evidence="2" id="KW-1185">Reference proteome</keyword>
<dbReference type="InterPro" id="IPR038461">
    <property type="entry name" value="Schlafen_AlbA_2_dom_sf"/>
</dbReference>
<accession>A0ABX1BM18</accession>
<gene>
    <name evidence="1" type="ORF">HCN51_56825</name>
</gene>
<comment type="caution">
    <text evidence="1">The sequence shown here is derived from an EMBL/GenBank/DDBJ whole genome shotgun (WGS) entry which is preliminary data.</text>
</comment>
<sequence>MALNFDTRTAPRNHAEYRKLALAVRGATKADETLWLEWKSELDLDPADKSDKSGRAHIARAIIGFANRMPDTASRYVEGYGFLLAGVSHENMNGVKQHDITELVRWIQPYVGEEIRWQPTYVEIDQGEGPVAILVITIDPPRWGDPIYCMRKEAPSSSRDKSIPEAAIFVRRPDGTTSRARAADVDALSDRLVRRAPTLDLGLTLRRGSVLPITYLEEEALKPLAERQGQLGPVLRPPGETRSTAEYRAEVHRYLDGCRAKLSEAIDDTAAAVVDPVELRLINNTDTPLLSVQVVLQMPGGVRALEYEEGDEPGAEYFFRALPKLHPYGAGLRFLTPDLGNLRGIRSVHAGPSIRIDNTGPLVIHLPPVDLRPGQHVDLEPFVLIAPGTYVGGITAEWTATSTNMNGSLNGQLVINRDEPQSFLGLLTKQPTS</sequence>
<dbReference type="Gene3D" id="3.30.950.30">
    <property type="entry name" value="Schlafen, AAA domain"/>
    <property type="match status" value="1"/>
</dbReference>
<dbReference type="Proteomes" id="UP000696294">
    <property type="component" value="Unassembled WGS sequence"/>
</dbReference>
<dbReference type="EMBL" id="JAATEP010000109">
    <property type="protein sequence ID" value="NJP98790.1"/>
    <property type="molecule type" value="Genomic_DNA"/>
</dbReference>
<evidence type="ECO:0000313" key="2">
    <source>
        <dbReference type="Proteomes" id="UP000696294"/>
    </source>
</evidence>
<organism evidence="1 2">
    <name type="scientific">Nonomuraea composti</name>
    <dbReference type="NCBI Taxonomy" id="2720023"/>
    <lineage>
        <taxon>Bacteria</taxon>
        <taxon>Bacillati</taxon>
        <taxon>Actinomycetota</taxon>
        <taxon>Actinomycetes</taxon>
        <taxon>Streptosporangiales</taxon>
        <taxon>Streptosporangiaceae</taxon>
        <taxon>Nonomuraea</taxon>
    </lineage>
</organism>
<protein>
    <recommendedName>
        <fullName evidence="3">ATP-binding protein</fullName>
    </recommendedName>
</protein>
<proteinExistence type="predicted"/>
<evidence type="ECO:0000313" key="1">
    <source>
        <dbReference type="EMBL" id="NJP98790.1"/>
    </source>
</evidence>
<evidence type="ECO:0008006" key="3">
    <source>
        <dbReference type="Google" id="ProtNLM"/>
    </source>
</evidence>
<reference evidence="1 2" key="1">
    <citation type="submission" date="2020-03" db="EMBL/GenBank/DDBJ databases">
        <title>WGS of actinomycetes isolated from Thailand.</title>
        <authorList>
            <person name="Thawai C."/>
        </authorList>
    </citation>
    <scope>NUCLEOTIDE SEQUENCE [LARGE SCALE GENOMIC DNA]</scope>
    <source>
        <strain evidence="1 2">FMUSA5-5</strain>
    </source>
</reference>
<dbReference type="RefSeq" id="WP_168022086.1">
    <property type="nucleotide sequence ID" value="NZ_JAATEP010000109.1"/>
</dbReference>
<name>A0ABX1BM18_9ACTN</name>